<keyword evidence="5" id="KW-0812">Transmembrane</keyword>
<dbReference type="EMBL" id="CAJNIZ010000037">
    <property type="protein sequence ID" value="CAE7151879.1"/>
    <property type="molecule type" value="Genomic_DNA"/>
</dbReference>
<reference evidence="6" key="1">
    <citation type="submission" date="2021-02" db="EMBL/GenBank/DDBJ databases">
        <authorList>
            <person name="Dougan E. K."/>
            <person name="Rhodes N."/>
            <person name="Thang M."/>
            <person name="Chan C."/>
        </authorList>
    </citation>
    <scope>NUCLEOTIDE SEQUENCE</scope>
</reference>
<gene>
    <name evidence="6" type="primary">DGAT1-1</name>
    <name evidence="6" type="ORF">SPIL2461_LOCUS222</name>
</gene>
<proteinExistence type="predicted"/>
<keyword evidence="7" id="KW-1185">Reference proteome</keyword>
<comment type="subcellular location">
    <subcellularLocation>
        <location evidence="1">Endoplasmic reticulum membrane</location>
        <topology evidence="1">Multi-pass membrane protein</topology>
    </subcellularLocation>
</comment>
<keyword evidence="4" id="KW-0012">Acyltransferase</keyword>
<evidence type="ECO:0000256" key="3">
    <source>
        <dbReference type="ARBA" id="ARBA00022824"/>
    </source>
</evidence>
<evidence type="ECO:0000256" key="1">
    <source>
        <dbReference type="ARBA" id="ARBA00004477"/>
    </source>
</evidence>
<feature type="transmembrane region" description="Helical" evidence="5">
    <location>
        <begin position="12"/>
        <end position="35"/>
    </location>
</feature>
<feature type="transmembrane region" description="Helical" evidence="5">
    <location>
        <begin position="184"/>
        <end position="202"/>
    </location>
</feature>
<protein>
    <submittedName>
        <fullName evidence="6">DGAT1-1 protein</fullName>
    </submittedName>
</protein>
<comment type="caution">
    <text evidence="6">The sequence shown here is derived from an EMBL/GenBank/DDBJ whole genome shotgun (WGS) entry which is preliminary data.</text>
</comment>
<evidence type="ECO:0000313" key="7">
    <source>
        <dbReference type="Proteomes" id="UP000649617"/>
    </source>
</evidence>
<dbReference type="AlphaFoldDB" id="A0A812IS66"/>
<feature type="transmembrane region" description="Helical" evidence="5">
    <location>
        <begin position="41"/>
        <end position="66"/>
    </location>
</feature>
<keyword evidence="2" id="KW-0808">Transferase</keyword>
<dbReference type="Proteomes" id="UP000649617">
    <property type="component" value="Unassembled WGS sequence"/>
</dbReference>
<name>A0A812IS66_SYMPI</name>
<feature type="transmembrane region" description="Helical" evidence="5">
    <location>
        <begin position="299"/>
        <end position="318"/>
    </location>
</feature>
<keyword evidence="5" id="KW-1133">Transmembrane helix</keyword>
<keyword evidence="5" id="KW-0472">Membrane</keyword>
<organism evidence="6 7">
    <name type="scientific">Symbiodinium pilosum</name>
    <name type="common">Dinoflagellate</name>
    <dbReference type="NCBI Taxonomy" id="2952"/>
    <lineage>
        <taxon>Eukaryota</taxon>
        <taxon>Sar</taxon>
        <taxon>Alveolata</taxon>
        <taxon>Dinophyceae</taxon>
        <taxon>Suessiales</taxon>
        <taxon>Symbiodiniaceae</taxon>
        <taxon>Symbiodinium</taxon>
    </lineage>
</organism>
<dbReference type="InterPro" id="IPR014371">
    <property type="entry name" value="Oat_ACAT_DAG_ARE"/>
</dbReference>
<dbReference type="GO" id="GO:0008374">
    <property type="term" value="F:O-acyltransferase activity"/>
    <property type="evidence" value="ECO:0007669"/>
    <property type="project" value="InterPro"/>
</dbReference>
<feature type="transmembrane region" description="Helical" evidence="5">
    <location>
        <begin position="214"/>
        <end position="238"/>
    </location>
</feature>
<sequence length="378" mass="42371">MAEDDVAERYESATAVTLGVTVFSTSFLGLFVAAVPASRSLFEFLAATLLWPTCLLWLNWCVLVPLTEQQRHRLKTVRRVKTALGSLGLFLVPICTDAMRRGPGRIIGASESAAAILVTARAMQLLRRLETAESEETPSCPGSPPSQLWGRWRRFYHMACLSWHDVDRVCVLREIEHQRHYTKAFAELIISVLGLAACGVAMHGTNFARTIGCISLSMARLLICCFGAGSVVFGFYTFDRAYLFLLSYFNQLSVHSIFGPGLWQSRTIKEFWRQWNLPVQRMLVSGIFRPLRRAGCSESCCGFLVFLVSGLGHAWPLLCVGAEHWQIAFMLLFFVTQMIPLQVESTLHIKGRFWVYTVELLLSPLFVLPLLGPVLISS</sequence>
<feature type="transmembrane region" description="Helical" evidence="5">
    <location>
        <begin position="353"/>
        <end position="376"/>
    </location>
</feature>
<feature type="transmembrane region" description="Helical" evidence="5">
    <location>
        <begin position="324"/>
        <end position="341"/>
    </location>
</feature>
<accession>A0A812IS66</accession>
<evidence type="ECO:0000313" key="6">
    <source>
        <dbReference type="EMBL" id="CAE7151879.1"/>
    </source>
</evidence>
<evidence type="ECO:0000256" key="5">
    <source>
        <dbReference type="SAM" id="Phobius"/>
    </source>
</evidence>
<dbReference type="PANTHER" id="PTHR10408">
    <property type="entry name" value="STEROL O-ACYLTRANSFERASE"/>
    <property type="match status" value="1"/>
</dbReference>
<evidence type="ECO:0000256" key="2">
    <source>
        <dbReference type="ARBA" id="ARBA00022679"/>
    </source>
</evidence>
<keyword evidence="3" id="KW-0256">Endoplasmic reticulum</keyword>
<evidence type="ECO:0000256" key="4">
    <source>
        <dbReference type="ARBA" id="ARBA00023315"/>
    </source>
</evidence>
<dbReference type="OrthoDB" id="10039049at2759"/>
<dbReference type="GO" id="GO:0005789">
    <property type="term" value="C:endoplasmic reticulum membrane"/>
    <property type="evidence" value="ECO:0007669"/>
    <property type="project" value="UniProtKB-SubCell"/>
</dbReference>